<organism evidence="1 3">
    <name type="scientific">Paenimyroides ceti</name>
    <dbReference type="NCBI Taxonomy" id="395087"/>
    <lineage>
        <taxon>Bacteria</taxon>
        <taxon>Pseudomonadati</taxon>
        <taxon>Bacteroidota</taxon>
        <taxon>Flavobacteriia</taxon>
        <taxon>Flavobacteriales</taxon>
        <taxon>Flavobacteriaceae</taxon>
        <taxon>Paenimyroides</taxon>
    </lineage>
</organism>
<evidence type="ECO:0000313" key="2">
    <source>
        <dbReference type="EMBL" id="MDN3709400.1"/>
    </source>
</evidence>
<dbReference type="EMBL" id="JAUFQU010000001">
    <property type="protein sequence ID" value="MDN3706719.1"/>
    <property type="molecule type" value="Genomic_DNA"/>
</dbReference>
<dbReference type="EMBL" id="JAUFQU010000033">
    <property type="protein sequence ID" value="MDN3709400.1"/>
    <property type="molecule type" value="Genomic_DNA"/>
</dbReference>
<accession>A0ABT8CUE3</accession>
<name>A0ABT8CUE3_9FLAO</name>
<gene>
    <name evidence="1" type="ORF">QW060_06190</name>
    <name evidence="2" type="ORF">QW060_20535</name>
</gene>
<reference evidence="1" key="3">
    <citation type="submission" date="2023-06" db="EMBL/GenBank/DDBJ databases">
        <authorList>
            <person name="Lucena T."/>
            <person name="Sun Q."/>
        </authorList>
    </citation>
    <scope>NUCLEOTIDE SEQUENCE</scope>
    <source>
        <strain evidence="1">CECT 7184</strain>
    </source>
</reference>
<reference evidence="3" key="2">
    <citation type="journal article" date="2019" name="Int. J. Syst. Evol. Microbiol.">
        <title>The Global Catalogue of Microorganisms (GCM) 10K type strain sequencing project: providing services to taxonomists for standard genome sequencing and annotation.</title>
        <authorList>
            <consortium name="The Broad Institute Genomics Platform"/>
            <consortium name="The Broad Institute Genome Sequencing Center for Infectious Disease"/>
            <person name="Wu L."/>
            <person name="Ma J."/>
        </authorList>
    </citation>
    <scope>NUCLEOTIDE SEQUENCE [LARGE SCALE GENOMIC DNA]</scope>
    <source>
        <strain evidence="3">CECT 7184</strain>
    </source>
</reference>
<dbReference type="RefSeq" id="WP_290362774.1">
    <property type="nucleotide sequence ID" value="NZ_JAUFQU010000001.1"/>
</dbReference>
<keyword evidence="3" id="KW-1185">Reference proteome</keyword>
<sequence>MIFPFFQPRIGSLLNSFAHNFKQMNKFWEYLFLVLYQPYLLLYQIHKKVKRQQT</sequence>
<dbReference type="Proteomes" id="UP001242368">
    <property type="component" value="Unassembled WGS sequence"/>
</dbReference>
<evidence type="ECO:0000313" key="1">
    <source>
        <dbReference type="EMBL" id="MDN3706719.1"/>
    </source>
</evidence>
<comment type="caution">
    <text evidence="1">The sequence shown here is derived from an EMBL/GenBank/DDBJ whole genome shotgun (WGS) entry which is preliminary data.</text>
</comment>
<protein>
    <submittedName>
        <fullName evidence="1">Uncharacterized protein</fullName>
    </submittedName>
</protein>
<reference evidence="1" key="1">
    <citation type="journal article" date="2014" name="Int. J. Syst. Evol. Microbiol.">
        <title>Complete genome of a new Firmicutes species belonging to the dominant human colonic microbiota ('Ruminococcus bicirculans') reveals two chromosomes and a selective capacity to utilize plant glucans.</title>
        <authorList>
            <consortium name="NISC Comparative Sequencing Program"/>
            <person name="Wegmann U."/>
            <person name="Louis P."/>
            <person name="Goesmann A."/>
            <person name="Henrissat B."/>
            <person name="Duncan S.H."/>
            <person name="Flint H.J."/>
        </authorList>
    </citation>
    <scope>NUCLEOTIDE SEQUENCE</scope>
    <source>
        <strain evidence="1">CECT 7184</strain>
    </source>
</reference>
<evidence type="ECO:0000313" key="3">
    <source>
        <dbReference type="Proteomes" id="UP001242368"/>
    </source>
</evidence>
<proteinExistence type="predicted"/>